<evidence type="ECO:0000313" key="1">
    <source>
        <dbReference type="EMBL" id="UJO17374.1"/>
    </source>
</evidence>
<proteinExistence type="predicted"/>
<keyword evidence="2" id="KW-1185">Reference proteome</keyword>
<dbReference type="EMBL" id="CP090167">
    <property type="protein sequence ID" value="UJO17374.1"/>
    <property type="molecule type" value="Genomic_DNA"/>
</dbReference>
<sequence length="141" mass="15111">MSTTSSTAATCGTSRDRKSSAFQPASFASQITATPDGTELISEKLVVLNERQCIPAFQPAPSSSRSAAVTTGSKLTREKLALFNKTAGSSDLANCPLMRWSLDVGVDDRDAQTLHDWEMLIARDALAADIEACIRTKAQKM</sequence>
<dbReference type="AlphaFoldDB" id="A0A9Q8LH60"/>
<accession>A0A9Q8LH60</accession>
<dbReference type="KEGG" id="ffu:CLAFUR5_06176"/>
<reference evidence="1" key="2">
    <citation type="journal article" date="2022" name="Microb. Genom.">
        <title>A chromosome-scale genome assembly of the tomato pathogen Cladosporium fulvum reveals a compartmentalized genome architecture and the presence of a dispensable chromosome.</title>
        <authorList>
            <person name="Zaccaron A.Z."/>
            <person name="Chen L.H."/>
            <person name="Samaras A."/>
            <person name="Stergiopoulos I."/>
        </authorList>
    </citation>
    <scope>NUCLEOTIDE SEQUENCE</scope>
    <source>
        <strain evidence="1">Race5_Kim</strain>
    </source>
</reference>
<dbReference type="GeneID" id="71986054"/>
<evidence type="ECO:0000313" key="2">
    <source>
        <dbReference type="Proteomes" id="UP000756132"/>
    </source>
</evidence>
<dbReference type="RefSeq" id="XP_047761740.1">
    <property type="nucleotide sequence ID" value="XM_047905324.1"/>
</dbReference>
<dbReference type="Proteomes" id="UP000756132">
    <property type="component" value="Chromosome 5"/>
</dbReference>
<name>A0A9Q8LH60_PASFU</name>
<protein>
    <submittedName>
        <fullName evidence="1">Uncharacterized protein</fullName>
    </submittedName>
</protein>
<reference evidence="1" key="1">
    <citation type="submission" date="2021-12" db="EMBL/GenBank/DDBJ databases">
        <authorList>
            <person name="Zaccaron A."/>
            <person name="Stergiopoulos I."/>
        </authorList>
    </citation>
    <scope>NUCLEOTIDE SEQUENCE</scope>
    <source>
        <strain evidence="1">Race5_Kim</strain>
    </source>
</reference>
<organism evidence="1 2">
    <name type="scientific">Passalora fulva</name>
    <name type="common">Tomato leaf mold</name>
    <name type="synonym">Cladosporium fulvum</name>
    <dbReference type="NCBI Taxonomy" id="5499"/>
    <lineage>
        <taxon>Eukaryota</taxon>
        <taxon>Fungi</taxon>
        <taxon>Dikarya</taxon>
        <taxon>Ascomycota</taxon>
        <taxon>Pezizomycotina</taxon>
        <taxon>Dothideomycetes</taxon>
        <taxon>Dothideomycetidae</taxon>
        <taxon>Mycosphaerellales</taxon>
        <taxon>Mycosphaerellaceae</taxon>
        <taxon>Fulvia</taxon>
    </lineage>
</organism>
<gene>
    <name evidence="1" type="ORF">CLAFUR5_06176</name>
</gene>